<dbReference type="PANTHER" id="PTHR33138">
    <property type="entry name" value="OS01G0690200 PROTEIN"/>
    <property type="match status" value="1"/>
</dbReference>
<evidence type="ECO:0000256" key="3">
    <source>
        <dbReference type="SAM" id="SignalP"/>
    </source>
</evidence>
<dbReference type="Proteomes" id="UP001180020">
    <property type="component" value="Unassembled WGS sequence"/>
</dbReference>
<comment type="caution">
    <text evidence="5">The sequence shown here is derived from an EMBL/GenBank/DDBJ whole genome shotgun (WGS) entry which is preliminary data.</text>
</comment>
<protein>
    <recommendedName>
        <fullName evidence="4">Wall-associated receptor kinase galacturonan-binding domain-containing protein</fullName>
    </recommendedName>
</protein>
<gene>
    <name evidence="5" type="ORF">QJS10_CPA01g01502</name>
</gene>
<reference evidence="5" key="2">
    <citation type="submission" date="2023-06" db="EMBL/GenBank/DDBJ databases">
        <authorList>
            <person name="Ma L."/>
            <person name="Liu K.-W."/>
            <person name="Li Z."/>
            <person name="Hsiao Y.-Y."/>
            <person name="Qi Y."/>
            <person name="Fu T."/>
            <person name="Tang G."/>
            <person name="Zhang D."/>
            <person name="Sun W.-H."/>
            <person name="Liu D.-K."/>
            <person name="Li Y."/>
            <person name="Chen G.-Z."/>
            <person name="Liu X.-D."/>
            <person name="Liao X.-Y."/>
            <person name="Jiang Y.-T."/>
            <person name="Yu X."/>
            <person name="Hao Y."/>
            <person name="Huang J."/>
            <person name="Zhao X.-W."/>
            <person name="Ke S."/>
            <person name="Chen Y.-Y."/>
            <person name="Wu W.-L."/>
            <person name="Hsu J.-L."/>
            <person name="Lin Y.-F."/>
            <person name="Huang M.-D."/>
            <person name="Li C.-Y."/>
            <person name="Huang L."/>
            <person name="Wang Z.-W."/>
            <person name="Zhao X."/>
            <person name="Zhong W.-Y."/>
            <person name="Peng D.-H."/>
            <person name="Ahmad S."/>
            <person name="Lan S."/>
            <person name="Zhang J.-S."/>
            <person name="Tsai W.-C."/>
            <person name="Van De Peer Y."/>
            <person name="Liu Z.-J."/>
        </authorList>
    </citation>
    <scope>NUCLEOTIDE SEQUENCE</scope>
    <source>
        <strain evidence="5">CP</strain>
        <tissue evidence="5">Leaves</tissue>
    </source>
</reference>
<feature type="domain" description="Wall-associated receptor kinase galacturonan-binding" evidence="4">
    <location>
        <begin position="33"/>
        <end position="101"/>
    </location>
</feature>
<proteinExistence type="predicted"/>
<accession>A0AAV9FJ31</accession>
<evidence type="ECO:0000256" key="2">
    <source>
        <dbReference type="ARBA" id="ARBA00022729"/>
    </source>
</evidence>
<evidence type="ECO:0000313" key="6">
    <source>
        <dbReference type="Proteomes" id="UP001180020"/>
    </source>
</evidence>
<dbReference type="PANTHER" id="PTHR33138:SF75">
    <property type="entry name" value="WALL-ASSOCIATED RECEPTOR KINASE GALACTURONAN-BINDING DOMAIN-CONTAINING PROTEIN"/>
    <property type="match status" value="1"/>
</dbReference>
<dbReference type="GO" id="GO:0030247">
    <property type="term" value="F:polysaccharide binding"/>
    <property type="evidence" value="ECO:0007669"/>
    <property type="project" value="InterPro"/>
</dbReference>
<organism evidence="5 6">
    <name type="scientific">Acorus calamus</name>
    <name type="common">Sweet flag</name>
    <dbReference type="NCBI Taxonomy" id="4465"/>
    <lineage>
        <taxon>Eukaryota</taxon>
        <taxon>Viridiplantae</taxon>
        <taxon>Streptophyta</taxon>
        <taxon>Embryophyta</taxon>
        <taxon>Tracheophyta</taxon>
        <taxon>Spermatophyta</taxon>
        <taxon>Magnoliopsida</taxon>
        <taxon>Liliopsida</taxon>
        <taxon>Acoraceae</taxon>
        <taxon>Acorus</taxon>
    </lineage>
</organism>
<feature type="signal peptide" evidence="3">
    <location>
        <begin position="1"/>
        <end position="24"/>
    </location>
</feature>
<dbReference type="EMBL" id="JAUJYO010000001">
    <property type="protein sequence ID" value="KAK1325948.1"/>
    <property type="molecule type" value="Genomic_DNA"/>
</dbReference>
<evidence type="ECO:0000259" key="4">
    <source>
        <dbReference type="Pfam" id="PF13947"/>
    </source>
</evidence>
<keyword evidence="6" id="KW-1185">Reference proteome</keyword>
<keyword evidence="2 3" id="KW-0732">Signal</keyword>
<dbReference type="InterPro" id="IPR025287">
    <property type="entry name" value="WAK_GUB"/>
</dbReference>
<evidence type="ECO:0000313" key="5">
    <source>
        <dbReference type="EMBL" id="KAK1325948.1"/>
    </source>
</evidence>
<dbReference type="AlphaFoldDB" id="A0AAV9FJ31"/>
<name>A0AAV9FJ31_ACOCL</name>
<evidence type="ECO:0000256" key="1">
    <source>
        <dbReference type="ARBA" id="ARBA00004167"/>
    </source>
</evidence>
<sequence length="158" mass="17887">MSASSMFSPFFILLLLFFIPPCLSQTNNQYEKCSPIPFNCGKFSFNVTYPFSIDGSQSGCSYPGMHLVCSNENSVQLSSMSSTSYQVMNIDYEKQILTIADHFTYLHKKCPLPSSDAPFNSSLFNYTGNDHIVYFFNCPGQLLLAPMRSDQLLLHDRR</sequence>
<reference evidence="5" key="1">
    <citation type="journal article" date="2023" name="Nat. Commun.">
        <title>Diploid and tetraploid genomes of Acorus and the evolution of monocots.</title>
        <authorList>
            <person name="Ma L."/>
            <person name="Liu K.W."/>
            <person name="Li Z."/>
            <person name="Hsiao Y.Y."/>
            <person name="Qi Y."/>
            <person name="Fu T."/>
            <person name="Tang G.D."/>
            <person name="Zhang D."/>
            <person name="Sun W.H."/>
            <person name="Liu D.K."/>
            <person name="Li Y."/>
            <person name="Chen G.Z."/>
            <person name="Liu X.D."/>
            <person name="Liao X.Y."/>
            <person name="Jiang Y.T."/>
            <person name="Yu X."/>
            <person name="Hao Y."/>
            <person name="Huang J."/>
            <person name="Zhao X.W."/>
            <person name="Ke S."/>
            <person name="Chen Y.Y."/>
            <person name="Wu W.L."/>
            <person name="Hsu J.L."/>
            <person name="Lin Y.F."/>
            <person name="Huang M.D."/>
            <person name="Li C.Y."/>
            <person name="Huang L."/>
            <person name="Wang Z.W."/>
            <person name="Zhao X."/>
            <person name="Zhong W.Y."/>
            <person name="Peng D.H."/>
            <person name="Ahmad S."/>
            <person name="Lan S."/>
            <person name="Zhang J.S."/>
            <person name="Tsai W.C."/>
            <person name="Van de Peer Y."/>
            <person name="Liu Z.J."/>
        </authorList>
    </citation>
    <scope>NUCLEOTIDE SEQUENCE</scope>
    <source>
        <strain evidence="5">CP</strain>
    </source>
</reference>
<feature type="chain" id="PRO_5043619996" description="Wall-associated receptor kinase galacturonan-binding domain-containing protein" evidence="3">
    <location>
        <begin position="25"/>
        <end position="158"/>
    </location>
</feature>
<comment type="subcellular location">
    <subcellularLocation>
        <location evidence="1">Membrane</location>
        <topology evidence="1">Single-pass membrane protein</topology>
    </subcellularLocation>
</comment>
<dbReference type="GO" id="GO:0016020">
    <property type="term" value="C:membrane"/>
    <property type="evidence" value="ECO:0007669"/>
    <property type="project" value="UniProtKB-SubCell"/>
</dbReference>
<dbReference type="Pfam" id="PF13947">
    <property type="entry name" value="GUB_WAK_bind"/>
    <property type="match status" value="1"/>
</dbReference>